<dbReference type="WBParaSite" id="Hba_07144">
    <property type="protein sequence ID" value="Hba_07144"/>
    <property type="gene ID" value="Hba_07144"/>
</dbReference>
<name>A0A1I7WPY3_HETBA</name>
<evidence type="ECO:0000313" key="2">
    <source>
        <dbReference type="Proteomes" id="UP000095283"/>
    </source>
</evidence>
<protein>
    <submittedName>
        <fullName evidence="3">Uncharacterized protein</fullName>
    </submittedName>
</protein>
<feature type="region of interest" description="Disordered" evidence="1">
    <location>
        <begin position="13"/>
        <end position="33"/>
    </location>
</feature>
<reference evidence="3" key="1">
    <citation type="submission" date="2016-11" db="UniProtKB">
        <authorList>
            <consortium name="WormBaseParasite"/>
        </authorList>
    </citation>
    <scope>IDENTIFICATION</scope>
</reference>
<sequence>MFDVQCSRLETSENAFSRQDKPKDSLRNTQNTTTQWEQSAYKINSLYIEQWKTLRCLRMKGVNFHQEEENN</sequence>
<dbReference type="AlphaFoldDB" id="A0A1I7WPY3"/>
<accession>A0A1I7WPY3</accession>
<evidence type="ECO:0000313" key="3">
    <source>
        <dbReference type="WBParaSite" id="Hba_07144"/>
    </source>
</evidence>
<evidence type="ECO:0000256" key="1">
    <source>
        <dbReference type="SAM" id="MobiDB-lite"/>
    </source>
</evidence>
<keyword evidence="2" id="KW-1185">Reference proteome</keyword>
<dbReference type="Proteomes" id="UP000095283">
    <property type="component" value="Unplaced"/>
</dbReference>
<organism evidence="2 3">
    <name type="scientific">Heterorhabditis bacteriophora</name>
    <name type="common">Entomopathogenic nematode worm</name>
    <dbReference type="NCBI Taxonomy" id="37862"/>
    <lineage>
        <taxon>Eukaryota</taxon>
        <taxon>Metazoa</taxon>
        <taxon>Ecdysozoa</taxon>
        <taxon>Nematoda</taxon>
        <taxon>Chromadorea</taxon>
        <taxon>Rhabditida</taxon>
        <taxon>Rhabditina</taxon>
        <taxon>Rhabditomorpha</taxon>
        <taxon>Strongyloidea</taxon>
        <taxon>Heterorhabditidae</taxon>
        <taxon>Heterorhabditis</taxon>
    </lineage>
</organism>
<proteinExistence type="predicted"/>